<keyword evidence="2" id="KW-0862">Zinc</keyword>
<dbReference type="OrthoDB" id="8062037at2759"/>
<dbReference type="Bgee" id="WBGene00019014">
    <property type="expression patterns" value="Expressed in larva and 3 other cell types or tissues"/>
</dbReference>
<dbReference type="GO" id="GO:0008270">
    <property type="term" value="F:zinc ion binding"/>
    <property type="evidence" value="ECO:0007669"/>
    <property type="project" value="UniProtKB-KW"/>
</dbReference>
<dbReference type="FunCoup" id="Q20940">
    <property type="interactions" value="1"/>
</dbReference>
<dbReference type="InterPro" id="IPR051826">
    <property type="entry name" value="E3_ubiquitin-ligase_domain"/>
</dbReference>
<dbReference type="PROSITE" id="PS50089">
    <property type="entry name" value="ZF_RING_2"/>
    <property type="match status" value="1"/>
</dbReference>
<evidence type="ECO:0000256" key="1">
    <source>
        <dbReference type="ARBA" id="ARBA00022771"/>
    </source>
</evidence>
<dbReference type="InParanoid" id="Q20940"/>
<keyword evidence="1 3" id="KW-0863">Zinc-finger</keyword>
<dbReference type="STRING" id="6239.F57C12.2.1"/>
<dbReference type="InterPro" id="IPR001841">
    <property type="entry name" value="Znf_RING"/>
</dbReference>
<dbReference type="DIP" id="DIP-25579N"/>
<feature type="region of interest" description="Disordered" evidence="4">
    <location>
        <begin position="115"/>
        <end position="137"/>
    </location>
</feature>
<sequence length="281" mass="32367">MSYPDNPSAISQVSSLQNNLVNQNYTQKALIQKYNEANLKVENQKKSITQLHGAIQKLKMEKQNLETQLSEKNSPKTPNVTENMWSLEYESKLSDAKTKIENQKKEINKLNEKVTQLKEEQQNSNQLSKNNESDMRNENRLAEVRKVQENVWRQEVEKLSVTGAQQVVTISNLSNENRQLREENSTLKLLYNENTAQVNTLAMISAALSSNEESVNRNLQPTPTHVENELQDTECAICKEEMRFPKCTTCRKKFHERCLQQWTCINPTCPACRTTMTLQTS</sequence>
<dbReference type="KEGG" id="cel:CELE_F57C12.2"/>
<dbReference type="InterPro" id="IPR013083">
    <property type="entry name" value="Znf_RING/FYVE/PHD"/>
</dbReference>
<dbReference type="Proteomes" id="UP000001940">
    <property type="component" value="Chromosome X"/>
</dbReference>
<dbReference type="eggNOG" id="KOG3886">
    <property type="taxonomic scope" value="Eukaryota"/>
</dbReference>
<gene>
    <name evidence="6" type="ORF">CELE_F57C12.2</name>
    <name evidence="6 8" type="ORF">F57C12.2</name>
</gene>
<keyword evidence="1 3" id="KW-0479">Metal-binding</keyword>
<dbReference type="AlphaFoldDB" id="Q20940"/>
<accession>Q20940</accession>
<evidence type="ECO:0000256" key="3">
    <source>
        <dbReference type="PROSITE-ProRule" id="PRU00175"/>
    </source>
</evidence>
<reference evidence="6 7" key="1">
    <citation type="journal article" date="1998" name="Science">
        <title>Genome sequence of the nematode C. elegans: a platform for investigating biology.</title>
        <authorList>
            <consortium name="The C. elegans sequencing consortium"/>
            <person name="Sulson J.E."/>
            <person name="Waterston R."/>
        </authorList>
    </citation>
    <scope>NUCLEOTIDE SEQUENCE [LARGE SCALE GENOMIC DNA]</scope>
    <source>
        <strain evidence="6 7">Bristol N2</strain>
    </source>
</reference>
<dbReference type="WormBase" id="F57C12.2">
    <property type="protein sequence ID" value="CE47370"/>
    <property type="gene ID" value="WBGene00019014"/>
</dbReference>
<dbReference type="SMR" id="Q20940"/>
<dbReference type="GeneID" id="180406"/>
<evidence type="ECO:0000259" key="5">
    <source>
        <dbReference type="PROSITE" id="PS50089"/>
    </source>
</evidence>
<dbReference type="PeptideAtlas" id="Q20940"/>
<evidence type="ECO:0000313" key="7">
    <source>
        <dbReference type="Proteomes" id="UP000001940"/>
    </source>
</evidence>
<protein>
    <submittedName>
        <fullName evidence="6">RING-type domain-containing protein</fullName>
    </submittedName>
</protein>
<dbReference type="UCSC" id="F57C12.2">
    <property type="organism name" value="c. elegans"/>
</dbReference>
<feature type="domain" description="RING-type" evidence="5">
    <location>
        <begin position="235"/>
        <end position="273"/>
    </location>
</feature>
<evidence type="ECO:0000256" key="4">
    <source>
        <dbReference type="SAM" id="MobiDB-lite"/>
    </source>
</evidence>
<dbReference type="PaxDb" id="6239-F57C12.2"/>
<dbReference type="HOGENOM" id="CLU_991217_0_0_1"/>
<dbReference type="PANTHER" id="PTHR22765">
    <property type="entry name" value="RING FINGER AND PROTEASE ASSOCIATED DOMAIN-CONTAINING"/>
    <property type="match status" value="1"/>
</dbReference>
<dbReference type="CTD" id="180406"/>
<dbReference type="Gene3D" id="3.30.40.10">
    <property type="entry name" value="Zinc/RING finger domain, C3HC4 (zinc finger)"/>
    <property type="match status" value="1"/>
</dbReference>
<name>Q20940_CAEEL</name>
<organism evidence="6 7">
    <name type="scientific">Caenorhabditis elegans</name>
    <dbReference type="NCBI Taxonomy" id="6239"/>
    <lineage>
        <taxon>Eukaryota</taxon>
        <taxon>Metazoa</taxon>
        <taxon>Ecdysozoa</taxon>
        <taxon>Nematoda</taxon>
        <taxon>Chromadorea</taxon>
        <taxon>Rhabditida</taxon>
        <taxon>Rhabditina</taxon>
        <taxon>Rhabditomorpha</taxon>
        <taxon>Rhabditoidea</taxon>
        <taxon>Rhabditidae</taxon>
        <taxon>Peloderinae</taxon>
        <taxon>Caenorhabditis</taxon>
    </lineage>
</organism>
<evidence type="ECO:0000313" key="6">
    <source>
        <dbReference type="EMBL" id="CCD69446.2"/>
    </source>
</evidence>
<dbReference type="AGR" id="WB:WBGene00019014"/>
<dbReference type="SMART" id="SM00184">
    <property type="entry name" value="RING"/>
    <property type="match status" value="1"/>
</dbReference>
<dbReference type="SUPFAM" id="SSF57850">
    <property type="entry name" value="RING/U-box"/>
    <property type="match status" value="1"/>
</dbReference>
<proteinExistence type="predicted"/>
<keyword evidence="7" id="KW-1185">Reference proteome</keyword>
<dbReference type="RefSeq" id="NP_508118.2">
    <property type="nucleotide sequence ID" value="NM_075717.2"/>
</dbReference>
<dbReference type="Pfam" id="PF13639">
    <property type="entry name" value="zf-RING_2"/>
    <property type="match status" value="1"/>
</dbReference>
<dbReference type="OMA" id="TNDCCTI"/>
<dbReference type="PANTHER" id="PTHR22765:SF411">
    <property type="entry name" value="OS02G0248440 PROTEIN"/>
    <property type="match status" value="1"/>
</dbReference>
<dbReference type="IntAct" id="Q20940">
    <property type="interactions" value="2"/>
</dbReference>
<dbReference type="EMBL" id="BX284606">
    <property type="protein sequence ID" value="CCD69446.2"/>
    <property type="molecule type" value="Genomic_DNA"/>
</dbReference>
<evidence type="ECO:0000313" key="8">
    <source>
        <dbReference type="WormBase" id="F57C12.2"/>
    </source>
</evidence>
<evidence type="ECO:0000256" key="2">
    <source>
        <dbReference type="ARBA" id="ARBA00022833"/>
    </source>
</evidence>